<dbReference type="RefSeq" id="WP_245859058.1">
    <property type="nucleotide sequence ID" value="NZ_PGTZ01000007.1"/>
</dbReference>
<dbReference type="Proteomes" id="UP000231586">
    <property type="component" value="Unassembled WGS sequence"/>
</dbReference>
<accession>A0A2M8WSB8</accession>
<dbReference type="EMBL" id="PGTZ01000007">
    <property type="protein sequence ID" value="PJI93818.1"/>
    <property type="molecule type" value="Genomic_DNA"/>
</dbReference>
<keyword evidence="2" id="KW-1185">Reference proteome</keyword>
<reference evidence="1 2" key="1">
    <citation type="submission" date="2017-11" db="EMBL/GenBank/DDBJ databases">
        <title>Genomic Encyclopedia of Archaeal and Bacterial Type Strains, Phase II (KMG-II): From Individual Species to Whole Genera.</title>
        <authorList>
            <person name="Goeker M."/>
        </authorList>
    </citation>
    <scope>NUCLEOTIDE SEQUENCE [LARGE SCALE GENOMIC DNA]</scope>
    <source>
        <strain evidence="1 2">DSM 22413</strain>
    </source>
</reference>
<gene>
    <name evidence="1" type="ORF">CLV34_1294</name>
</gene>
<sequence length="117" mass="12859">MSALRAWWRRLGGRGPVPGRCAVDVVLTDPLETLAVQTRLAELSAEIRRIELAPDLYARAHHWRAAVIAYDVALRDACRLAGVVPTEPPTPLTADTAGARDARLNEELELAAHGWSW</sequence>
<protein>
    <submittedName>
        <fullName evidence="1">Uncharacterized protein</fullName>
    </submittedName>
</protein>
<name>A0A2M8WSB8_9MICO</name>
<proteinExistence type="predicted"/>
<comment type="caution">
    <text evidence="1">The sequence shown here is derived from an EMBL/GenBank/DDBJ whole genome shotgun (WGS) entry which is preliminary data.</text>
</comment>
<organism evidence="1 2">
    <name type="scientific">Luteimicrobium subarcticum</name>
    <dbReference type="NCBI Taxonomy" id="620910"/>
    <lineage>
        <taxon>Bacteria</taxon>
        <taxon>Bacillati</taxon>
        <taxon>Actinomycetota</taxon>
        <taxon>Actinomycetes</taxon>
        <taxon>Micrococcales</taxon>
        <taxon>Luteimicrobium</taxon>
    </lineage>
</organism>
<evidence type="ECO:0000313" key="2">
    <source>
        <dbReference type="Proteomes" id="UP000231586"/>
    </source>
</evidence>
<dbReference type="AlphaFoldDB" id="A0A2M8WSB8"/>
<evidence type="ECO:0000313" key="1">
    <source>
        <dbReference type="EMBL" id="PJI93818.1"/>
    </source>
</evidence>